<reference evidence="2" key="3">
    <citation type="submission" date="2025-09" db="UniProtKB">
        <authorList>
            <consortium name="Ensembl"/>
        </authorList>
    </citation>
    <scope>IDENTIFICATION</scope>
</reference>
<keyword evidence="3" id="KW-1185">Reference proteome</keyword>
<dbReference type="Proteomes" id="UP000291022">
    <property type="component" value="Unassembled WGS sequence"/>
</dbReference>
<evidence type="ECO:0000256" key="1">
    <source>
        <dbReference type="SAM" id="Phobius"/>
    </source>
</evidence>
<dbReference type="GO" id="GO:0016020">
    <property type="term" value="C:membrane"/>
    <property type="evidence" value="ECO:0007669"/>
    <property type="project" value="InterPro"/>
</dbReference>
<reference evidence="3" key="1">
    <citation type="submission" date="2016-06" db="EMBL/GenBank/DDBJ databases">
        <title>De novo assembly and RNA-Seq shows season-dependent expression and editing in black bear kidneys.</title>
        <authorList>
            <person name="Korstanje R."/>
            <person name="Srivastava A."/>
            <person name="Sarsani V.K."/>
            <person name="Sheehan S.M."/>
            <person name="Seger R.L."/>
            <person name="Barter M.E."/>
            <person name="Lindqvist C."/>
            <person name="Brody L.C."/>
            <person name="Mullikin J.C."/>
        </authorList>
    </citation>
    <scope>NUCLEOTIDE SEQUENCE [LARGE SCALE GENOMIC DNA]</scope>
</reference>
<dbReference type="STRING" id="9643.ENSUAMP00000011616"/>
<name>A0A452R0H1_URSAM</name>
<protein>
    <submittedName>
        <fullName evidence="2">Uncharacterized protein</fullName>
    </submittedName>
</protein>
<organism evidence="2 3">
    <name type="scientific">Ursus americanus</name>
    <name type="common">American black bear</name>
    <name type="synonym">Euarctos americanus</name>
    <dbReference type="NCBI Taxonomy" id="9643"/>
    <lineage>
        <taxon>Eukaryota</taxon>
        <taxon>Metazoa</taxon>
        <taxon>Chordata</taxon>
        <taxon>Craniata</taxon>
        <taxon>Vertebrata</taxon>
        <taxon>Euteleostomi</taxon>
        <taxon>Mammalia</taxon>
        <taxon>Eutheria</taxon>
        <taxon>Laurasiatheria</taxon>
        <taxon>Carnivora</taxon>
        <taxon>Caniformia</taxon>
        <taxon>Ursidae</taxon>
        <taxon>Ursus</taxon>
    </lineage>
</organism>
<dbReference type="Pfam" id="PF03661">
    <property type="entry name" value="TMEM33_Pom33"/>
    <property type="match status" value="1"/>
</dbReference>
<evidence type="ECO:0000313" key="3">
    <source>
        <dbReference type="Proteomes" id="UP000291022"/>
    </source>
</evidence>
<dbReference type="AlphaFoldDB" id="A0A452R0H1"/>
<accession>A0A452R0H1</accession>
<feature type="transmembrane region" description="Helical" evidence="1">
    <location>
        <begin position="16"/>
        <end position="34"/>
    </location>
</feature>
<keyword evidence="1" id="KW-0812">Transmembrane</keyword>
<dbReference type="Ensembl" id="ENSUAMT00000013059.1">
    <property type="protein sequence ID" value="ENSUAMP00000011616.1"/>
    <property type="gene ID" value="ENSUAMG00000009460.1"/>
</dbReference>
<reference evidence="2" key="2">
    <citation type="submission" date="2025-08" db="UniProtKB">
        <authorList>
            <consortium name="Ensembl"/>
        </authorList>
    </citation>
    <scope>IDENTIFICATION</scope>
</reference>
<keyword evidence="1" id="KW-1133">Transmembrane helix</keyword>
<keyword evidence="1" id="KW-0472">Membrane</keyword>
<sequence length="79" mass="8975">ILISCICLFSVGQGSWLHICFVFFFLLCLNETVLSCRTLFNELRIVVEHVIMKPACPLFVRRLCLQSIAFISRLAPTVA</sequence>
<dbReference type="InterPro" id="IPR005344">
    <property type="entry name" value="TMEM33/Pom33"/>
</dbReference>
<evidence type="ECO:0000313" key="2">
    <source>
        <dbReference type="Ensembl" id="ENSUAMP00000011616.1"/>
    </source>
</evidence>
<proteinExistence type="predicted"/>